<evidence type="ECO:0000313" key="1">
    <source>
        <dbReference type="EMBL" id="PZO42130.1"/>
    </source>
</evidence>
<reference evidence="1 2" key="2">
    <citation type="submission" date="2018-06" db="EMBL/GenBank/DDBJ databases">
        <title>Metagenomic assembly of (sub)arctic Cyanobacteria and their associated microbiome from non-axenic cultures.</title>
        <authorList>
            <person name="Baurain D."/>
        </authorList>
    </citation>
    <scope>NUCLEOTIDE SEQUENCE [LARGE SCALE GENOMIC DNA]</scope>
    <source>
        <strain evidence="1">ULC066bin1</strain>
    </source>
</reference>
<proteinExistence type="predicted"/>
<sequence length="375" mass="42190">MTLKTSVANIEAISPETLSQYLRARGWHESGDFLGNASVWHRGEELEVLLPKSDRLRDYKTRVCEIIDVLELSEHRDRQQILNDLLLQPTDLIKIRIDSPDIIGGTIPIDEAVRLYEATSKIMKFIASSTVQPRSVYRGGMFAEVREYLQELRVGETERGSYIINVLSPIMQEHKNFGRKVNLSLNRALTAINTTTKDVLAGSNIDIFEQSVESGVSSNLCDALLEVGNYTDLQDLSFRWQWSPMWDAPAIAKEKLALSKQTFPVLKEASKLLKSKDIIRKRSETKMQSQRSDRLTPISGKVIGLTRRDDAAVASVTILAKIEGIDRELQLELSESSYAKAVHAHLARRKISCYGEVVKNGEAIAVQNVRDLRVV</sequence>
<protein>
    <submittedName>
        <fullName evidence="1">Uncharacterized protein</fullName>
    </submittedName>
</protein>
<dbReference type="Proteomes" id="UP000249467">
    <property type="component" value="Unassembled WGS sequence"/>
</dbReference>
<dbReference type="AlphaFoldDB" id="A0A2W4WCA2"/>
<evidence type="ECO:0000313" key="2">
    <source>
        <dbReference type="Proteomes" id="UP000249467"/>
    </source>
</evidence>
<reference evidence="1 2" key="1">
    <citation type="submission" date="2018-04" db="EMBL/GenBank/DDBJ databases">
        <authorList>
            <person name="Go L.Y."/>
            <person name="Mitchell J.A."/>
        </authorList>
    </citation>
    <scope>NUCLEOTIDE SEQUENCE [LARGE SCALE GENOMIC DNA]</scope>
    <source>
        <strain evidence="1">ULC066bin1</strain>
    </source>
</reference>
<organism evidence="1 2">
    <name type="scientific">Pseudanabaena frigida</name>
    <dbReference type="NCBI Taxonomy" id="945775"/>
    <lineage>
        <taxon>Bacteria</taxon>
        <taxon>Bacillati</taxon>
        <taxon>Cyanobacteriota</taxon>
        <taxon>Cyanophyceae</taxon>
        <taxon>Pseudanabaenales</taxon>
        <taxon>Pseudanabaenaceae</taxon>
        <taxon>Pseudanabaena</taxon>
    </lineage>
</organism>
<gene>
    <name evidence="1" type="ORF">DCF19_07750</name>
</gene>
<dbReference type="EMBL" id="QBML01000008">
    <property type="protein sequence ID" value="PZO42130.1"/>
    <property type="molecule type" value="Genomic_DNA"/>
</dbReference>
<name>A0A2W4WCA2_9CYAN</name>
<comment type="caution">
    <text evidence="1">The sequence shown here is derived from an EMBL/GenBank/DDBJ whole genome shotgun (WGS) entry which is preliminary data.</text>
</comment>
<accession>A0A2W4WCA2</accession>